<keyword evidence="2" id="KW-0812">Transmembrane</keyword>
<evidence type="ECO:0000256" key="1">
    <source>
        <dbReference type="SAM" id="MobiDB-lite"/>
    </source>
</evidence>
<dbReference type="EMBL" id="CAUYUJ010016349">
    <property type="protein sequence ID" value="CAK0864275.1"/>
    <property type="molecule type" value="Genomic_DNA"/>
</dbReference>
<evidence type="ECO:0000256" key="2">
    <source>
        <dbReference type="SAM" id="Phobius"/>
    </source>
</evidence>
<evidence type="ECO:0000313" key="4">
    <source>
        <dbReference type="Proteomes" id="UP001189429"/>
    </source>
</evidence>
<protein>
    <submittedName>
        <fullName evidence="3">Uncharacterized protein</fullName>
    </submittedName>
</protein>
<feature type="region of interest" description="Disordered" evidence="1">
    <location>
        <begin position="245"/>
        <end position="272"/>
    </location>
</feature>
<evidence type="ECO:0000313" key="3">
    <source>
        <dbReference type="EMBL" id="CAK0864275.1"/>
    </source>
</evidence>
<keyword evidence="2" id="KW-1133">Transmembrane helix</keyword>
<reference evidence="3" key="1">
    <citation type="submission" date="2023-10" db="EMBL/GenBank/DDBJ databases">
        <authorList>
            <person name="Chen Y."/>
            <person name="Shah S."/>
            <person name="Dougan E. K."/>
            <person name="Thang M."/>
            <person name="Chan C."/>
        </authorList>
    </citation>
    <scope>NUCLEOTIDE SEQUENCE [LARGE SCALE GENOMIC DNA]</scope>
</reference>
<accession>A0ABN9UXF8</accession>
<name>A0ABN9UXF8_9DINO</name>
<organism evidence="3 4">
    <name type="scientific">Prorocentrum cordatum</name>
    <dbReference type="NCBI Taxonomy" id="2364126"/>
    <lineage>
        <taxon>Eukaryota</taxon>
        <taxon>Sar</taxon>
        <taxon>Alveolata</taxon>
        <taxon>Dinophyceae</taxon>
        <taxon>Prorocentrales</taxon>
        <taxon>Prorocentraceae</taxon>
        <taxon>Prorocentrum</taxon>
    </lineage>
</organism>
<comment type="caution">
    <text evidence="3">The sequence shown here is derived from an EMBL/GenBank/DDBJ whole genome shotgun (WGS) entry which is preliminary data.</text>
</comment>
<dbReference type="Proteomes" id="UP001189429">
    <property type="component" value="Unassembled WGS sequence"/>
</dbReference>
<feature type="transmembrane region" description="Helical" evidence="2">
    <location>
        <begin position="94"/>
        <end position="115"/>
    </location>
</feature>
<keyword evidence="4" id="KW-1185">Reference proteome</keyword>
<proteinExistence type="predicted"/>
<sequence>MGLKMQMFFLGLKLARLAWWAWRNWAQLVVGLTLLGSGVVMKLAPAFDVLSLIQAKLPVEVGLKAFQEDITSAYASFVKVPYLKEALAHIGLDAHSFMVALSIFDLMFAFLVLLAKGRRPAQLAGTWMMVEMAGAEYCVRKSGMYMSSVKELPHYEFVMSSVHVYIFYEAFKCLRCDAVDLSGWVWSFLPASSQACVTTVCAKTSGPFKLAWAKVTGWCKKAADTAKRAEERAVETAKKIEGKVEERGRAVLPGGSSKNRTSTPVPGCKKST</sequence>
<keyword evidence="2" id="KW-0472">Membrane</keyword>
<gene>
    <name evidence="3" type="ORF">PCOR1329_LOCUS52204</name>
</gene>